<name>K0S7Q0_THAOC</name>
<protein>
    <submittedName>
        <fullName evidence="2">Uncharacterized protein</fullName>
    </submittedName>
</protein>
<sequence length="254" mass="27469">MVDVTSALDGYDYSPTQRRPDWPDIADCGPLSSSVAVVSKEPNMRQGFANLVAILAVTLPAAVNSSRASIEARQRRLKRIKQLRADGASYEAAESDNQAGQEITHRSSGDHVIDREMVDTQLRQKRSIRTTASTGSGEESVGSGSNQPGNTSIGSYVEIFDAFSPLAQPAKILDFDGSTYTLEHGLSGAKLEGIHSTLVHPHEIYEAGSEWAILRDLVGQPINSDDGLCTSAAKCKKQEQHIKANTLIVENEFD</sequence>
<dbReference type="EMBL" id="AGNL01020539">
    <property type="protein sequence ID" value="EJK60964.1"/>
    <property type="molecule type" value="Genomic_DNA"/>
</dbReference>
<reference evidence="2 3" key="1">
    <citation type="journal article" date="2012" name="Genome Biol.">
        <title>Genome and low-iron response of an oceanic diatom adapted to chronic iron limitation.</title>
        <authorList>
            <person name="Lommer M."/>
            <person name="Specht M."/>
            <person name="Roy A.S."/>
            <person name="Kraemer L."/>
            <person name="Andreson R."/>
            <person name="Gutowska M.A."/>
            <person name="Wolf J."/>
            <person name="Bergner S.V."/>
            <person name="Schilhabel M.B."/>
            <person name="Klostermeier U.C."/>
            <person name="Beiko R.G."/>
            <person name="Rosenstiel P."/>
            <person name="Hippler M."/>
            <person name="Laroche J."/>
        </authorList>
    </citation>
    <scope>NUCLEOTIDE SEQUENCE [LARGE SCALE GENOMIC DNA]</scope>
    <source>
        <strain evidence="2 3">CCMP1005</strain>
    </source>
</reference>
<proteinExistence type="predicted"/>
<organism evidence="2 3">
    <name type="scientific">Thalassiosira oceanica</name>
    <name type="common">Marine diatom</name>
    <dbReference type="NCBI Taxonomy" id="159749"/>
    <lineage>
        <taxon>Eukaryota</taxon>
        <taxon>Sar</taxon>
        <taxon>Stramenopiles</taxon>
        <taxon>Ochrophyta</taxon>
        <taxon>Bacillariophyta</taxon>
        <taxon>Coscinodiscophyceae</taxon>
        <taxon>Thalassiosirophycidae</taxon>
        <taxon>Thalassiosirales</taxon>
        <taxon>Thalassiosiraceae</taxon>
        <taxon>Thalassiosira</taxon>
    </lineage>
</organism>
<keyword evidence="3" id="KW-1185">Reference proteome</keyword>
<comment type="caution">
    <text evidence="2">The sequence shown here is derived from an EMBL/GenBank/DDBJ whole genome shotgun (WGS) entry which is preliminary data.</text>
</comment>
<evidence type="ECO:0000256" key="1">
    <source>
        <dbReference type="SAM" id="MobiDB-lite"/>
    </source>
</evidence>
<accession>K0S7Q0</accession>
<evidence type="ECO:0000313" key="3">
    <source>
        <dbReference type="Proteomes" id="UP000266841"/>
    </source>
</evidence>
<gene>
    <name evidence="2" type="ORF">THAOC_18615</name>
</gene>
<feature type="compositionally biased region" description="Low complexity" evidence="1">
    <location>
        <begin position="135"/>
        <end position="145"/>
    </location>
</feature>
<evidence type="ECO:0000313" key="2">
    <source>
        <dbReference type="EMBL" id="EJK60964.1"/>
    </source>
</evidence>
<dbReference type="AlphaFoldDB" id="K0S7Q0"/>
<feature type="region of interest" description="Disordered" evidence="1">
    <location>
        <begin position="123"/>
        <end position="149"/>
    </location>
</feature>
<dbReference type="Proteomes" id="UP000266841">
    <property type="component" value="Unassembled WGS sequence"/>
</dbReference>